<protein>
    <recommendedName>
        <fullName evidence="2">DUF4440 domain-containing protein</fullName>
    </recommendedName>
</protein>
<feature type="signal peptide" evidence="1">
    <location>
        <begin position="1"/>
        <end position="21"/>
    </location>
</feature>
<keyword evidence="4" id="KW-1185">Reference proteome</keyword>
<dbReference type="EMBL" id="JBEPMO010000006">
    <property type="protein sequence ID" value="MET3731724.1"/>
    <property type="molecule type" value="Genomic_DNA"/>
</dbReference>
<dbReference type="Pfam" id="PF14534">
    <property type="entry name" value="DUF4440"/>
    <property type="match status" value="1"/>
</dbReference>
<comment type="caution">
    <text evidence="3">The sequence shown here is derived from an EMBL/GenBank/DDBJ whole genome shotgun (WGS) entry which is preliminary data.</text>
</comment>
<feature type="chain" id="PRO_5045099858" description="DUF4440 domain-containing protein" evidence="1">
    <location>
        <begin position="22"/>
        <end position="150"/>
    </location>
</feature>
<gene>
    <name evidence="3" type="ORF">ABID46_001305</name>
</gene>
<feature type="domain" description="DUF4440" evidence="2">
    <location>
        <begin position="40"/>
        <end position="138"/>
    </location>
</feature>
<dbReference type="Proteomes" id="UP001549146">
    <property type="component" value="Unassembled WGS sequence"/>
</dbReference>
<organism evidence="3 4">
    <name type="scientific">Moheibacter stercoris</name>
    <dbReference type="NCBI Taxonomy" id="1628251"/>
    <lineage>
        <taxon>Bacteria</taxon>
        <taxon>Pseudomonadati</taxon>
        <taxon>Bacteroidota</taxon>
        <taxon>Flavobacteriia</taxon>
        <taxon>Flavobacteriales</taxon>
        <taxon>Weeksellaceae</taxon>
        <taxon>Moheibacter</taxon>
    </lineage>
</organism>
<name>A0ABV2LUB1_9FLAO</name>
<dbReference type="InterPro" id="IPR032710">
    <property type="entry name" value="NTF2-like_dom_sf"/>
</dbReference>
<sequence>MKSYFLNFLIPIFVFVQISFAQNQNNYEPELQHCILLDSYLMNKDVTNLNSILHPNLSLGHSNGWIETKESLLENLPTSKIKYHAFLYHGTPEVHFQNEEIKSIRRNLTAKGRLNEKEFEVDLKILEVWILANENWQLLSRQSVEVDFDS</sequence>
<dbReference type="SUPFAM" id="SSF54427">
    <property type="entry name" value="NTF2-like"/>
    <property type="match status" value="1"/>
</dbReference>
<dbReference type="Gene3D" id="3.10.450.50">
    <property type="match status" value="1"/>
</dbReference>
<reference evidence="3 4" key="1">
    <citation type="submission" date="2024-06" db="EMBL/GenBank/DDBJ databases">
        <title>Genomic Encyclopedia of Type Strains, Phase IV (KMG-IV): sequencing the most valuable type-strain genomes for metagenomic binning, comparative biology and taxonomic classification.</title>
        <authorList>
            <person name="Goeker M."/>
        </authorList>
    </citation>
    <scope>NUCLEOTIDE SEQUENCE [LARGE SCALE GENOMIC DNA]</scope>
    <source>
        <strain evidence="3 4">DSM 29388</strain>
    </source>
</reference>
<accession>A0ABV2LUB1</accession>
<evidence type="ECO:0000256" key="1">
    <source>
        <dbReference type="SAM" id="SignalP"/>
    </source>
</evidence>
<dbReference type="InterPro" id="IPR027843">
    <property type="entry name" value="DUF4440"/>
</dbReference>
<evidence type="ECO:0000259" key="2">
    <source>
        <dbReference type="Pfam" id="PF14534"/>
    </source>
</evidence>
<evidence type="ECO:0000313" key="3">
    <source>
        <dbReference type="EMBL" id="MET3731724.1"/>
    </source>
</evidence>
<dbReference type="RefSeq" id="WP_354508259.1">
    <property type="nucleotide sequence ID" value="NZ_JBEPMO010000006.1"/>
</dbReference>
<evidence type="ECO:0000313" key="4">
    <source>
        <dbReference type="Proteomes" id="UP001549146"/>
    </source>
</evidence>
<keyword evidence="1" id="KW-0732">Signal</keyword>
<proteinExistence type="predicted"/>